<dbReference type="Pfam" id="PF18912">
    <property type="entry name" value="DZR_2"/>
    <property type="match status" value="1"/>
</dbReference>
<gene>
    <name evidence="3" type="ORF">YC6258_01993</name>
</gene>
<sequence length="228" mass="25982">MELLHFESCHVCRKPIGNHANGLCRQCWSLWPELSNFCQICAIPLNIGHHICGNCLKHIPAFDQIISSGRYEGILAWLIKQLKYHNRHQHVRPLAEAMTNTVRQFEITVPEVLIPMPLHWSRQWARGFNQSDLLARAIGQNLNIPVRSDLVTRYRRTPALEGLNRKSRLKLLNKVFKVKTDGLENVAVIDDVVTTAASVQSLAATLKKHGVRHVQVWTIARTPEHAAY</sequence>
<keyword evidence="3" id="KW-0808">Transferase</keyword>
<name>A0A0C5VHA5_9GAMM</name>
<protein>
    <submittedName>
        <fullName evidence="3">Putative amidophosphoribosyltransferase</fullName>
    </submittedName>
</protein>
<dbReference type="CDD" id="cd06223">
    <property type="entry name" value="PRTases_typeI"/>
    <property type="match status" value="1"/>
</dbReference>
<reference evidence="3 4" key="1">
    <citation type="submission" date="2014-01" db="EMBL/GenBank/DDBJ databases">
        <title>Full genme sequencing of cellulolytic bacterium Gynuella sunshinyii YC6258T gen. nov., sp. nov.</title>
        <authorList>
            <person name="Khan H."/>
            <person name="Chung E.J."/>
            <person name="Chung Y.R."/>
        </authorList>
    </citation>
    <scope>NUCLEOTIDE SEQUENCE [LARGE SCALE GENOMIC DNA]</scope>
    <source>
        <strain evidence="3 4">YC6258</strain>
    </source>
</reference>
<dbReference type="GO" id="GO:0016757">
    <property type="term" value="F:glycosyltransferase activity"/>
    <property type="evidence" value="ECO:0007669"/>
    <property type="project" value="UniProtKB-KW"/>
</dbReference>
<evidence type="ECO:0000256" key="1">
    <source>
        <dbReference type="ARBA" id="ARBA00008007"/>
    </source>
</evidence>
<dbReference type="Gene3D" id="3.40.50.2020">
    <property type="match status" value="1"/>
</dbReference>
<comment type="similarity">
    <text evidence="1">Belongs to the ComF/GntX family.</text>
</comment>
<feature type="domain" description="Double zinc ribbon" evidence="2">
    <location>
        <begin position="7"/>
        <end position="56"/>
    </location>
</feature>
<keyword evidence="3" id="KW-0328">Glycosyltransferase</keyword>
<dbReference type="SUPFAM" id="SSF53271">
    <property type="entry name" value="PRTase-like"/>
    <property type="match status" value="1"/>
</dbReference>
<accession>A0A0C5VHA5</accession>
<dbReference type="KEGG" id="gsn:YC6258_01993"/>
<evidence type="ECO:0000313" key="4">
    <source>
        <dbReference type="Proteomes" id="UP000032266"/>
    </source>
</evidence>
<dbReference type="InterPro" id="IPR000836">
    <property type="entry name" value="PRTase_dom"/>
</dbReference>
<dbReference type="InterPro" id="IPR044005">
    <property type="entry name" value="DZR_2"/>
</dbReference>
<dbReference type="PANTHER" id="PTHR47505">
    <property type="entry name" value="DNA UTILIZATION PROTEIN YHGH"/>
    <property type="match status" value="1"/>
</dbReference>
<dbReference type="STRING" id="1445510.YC6258_01993"/>
<dbReference type="InterPro" id="IPR051910">
    <property type="entry name" value="ComF/GntX_DNA_util-trans"/>
</dbReference>
<dbReference type="AlphaFoldDB" id="A0A0C5VHA5"/>
<organism evidence="3 4">
    <name type="scientific">Gynuella sunshinyii YC6258</name>
    <dbReference type="NCBI Taxonomy" id="1445510"/>
    <lineage>
        <taxon>Bacteria</taxon>
        <taxon>Pseudomonadati</taxon>
        <taxon>Pseudomonadota</taxon>
        <taxon>Gammaproteobacteria</taxon>
        <taxon>Oceanospirillales</taxon>
        <taxon>Saccharospirillaceae</taxon>
        <taxon>Gynuella</taxon>
    </lineage>
</organism>
<dbReference type="PANTHER" id="PTHR47505:SF1">
    <property type="entry name" value="DNA UTILIZATION PROTEIN YHGH"/>
    <property type="match status" value="1"/>
</dbReference>
<keyword evidence="4" id="KW-1185">Reference proteome</keyword>
<dbReference type="PATRIC" id="fig|1445510.3.peg.1950"/>
<dbReference type="InterPro" id="IPR029057">
    <property type="entry name" value="PRTase-like"/>
</dbReference>
<dbReference type="Proteomes" id="UP000032266">
    <property type="component" value="Chromosome"/>
</dbReference>
<dbReference type="HOGENOM" id="CLU_054549_0_0_6"/>
<proteinExistence type="inferred from homology"/>
<evidence type="ECO:0000259" key="2">
    <source>
        <dbReference type="Pfam" id="PF18912"/>
    </source>
</evidence>
<evidence type="ECO:0000313" key="3">
    <source>
        <dbReference type="EMBL" id="AJQ94037.1"/>
    </source>
</evidence>
<dbReference type="EMBL" id="CP007142">
    <property type="protein sequence ID" value="AJQ94037.1"/>
    <property type="molecule type" value="Genomic_DNA"/>
</dbReference>